<dbReference type="GeneTree" id="ENSGT00390000003596"/>
<evidence type="ECO:0000259" key="3">
    <source>
        <dbReference type="Pfam" id="PF09791"/>
    </source>
</evidence>
<name>A0A4X2KQG8_VOMUR</name>
<evidence type="ECO:0000256" key="1">
    <source>
        <dbReference type="SAM" id="MobiDB-lite"/>
    </source>
</evidence>
<organism evidence="4 5">
    <name type="scientific">Vombatus ursinus</name>
    <name type="common">Common wombat</name>
    <dbReference type="NCBI Taxonomy" id="29139"/>
    <lineage>
        <taxon>Eukaryota</taxon>
        <taxon>Metazoa</taxon>
        <taxon>Chordata</taxon>
        <taxon>Craniata</taxon>
        <taxon>Vertebrata</taxon>
        <taxon>Euteleostomi</taxon>
        <taxon>Mammalia</taxon>
        <taxon>Metatheria</taxon>
        <taxon>Diprotodontia</taxon>
        <taxon>Vombatidae</taxon>
        <taxon>Vombatus</taxon>
    </lineage>
</organism>
<accession>A0A4X2KQG8</accession>
<feature type="chain" id="PRO_5021504167" description="Oxidoreductase-like domain-containing protein" evidence="2">
    <location>
        <begin position="18"/>
        <end position="171"/>
    </location>
</feature>
<dbReference type="Ensembl" id="ENSVURT00010013185.1">
    <property type="protein sequence ID" value="ENSVURP00010011610.1"/>
    <property type="gene ID" value="ENSVURG00010008979.1"/>
</dbReference>
<evidence type="ECO:0000313" key="5">
    <source>
        <dbReference type="Proteomes" id="UP000314987"/>
    </source>
</evidence>
<reference evidence="4" key="2">
    <citation type="submission" date="2025-08" db="UniProtKB">
        <authorList>
            <consortium name="Ensembl"/>
        </authorList>
    </citation>
    <scope>IDENTIFICATION</scope>
</reference>
<dbReference type="STRING" id="29139.ENSVURP00010011610"/>
<protein>
    <recommendedName>
        <fullName evidence="3">Oxidoreductase-like domain-containing protein</fullName>
    </recommendedName>
</protein>
<feature type="compositionally biased region" description="Polar residues" evidence="1">
    <location>
        <begin position="59"/>
        <end position="90"/>
    </location>
</feature>
<dbReference type="InterPro" id="IPR019180">
    <property type="entry name" value="Oxidoreductase-like_N"/>
</dbReference>
<keyword evidence="2" id="KW-0732">Signal</keyword>
<sequence>MLLLLLRSAGCRGRVTAAAVSAAPFGPESLQICSCARHLGFPGLPNRCCVRALSSSSSRTFGENETDQGSGADTPKSNMKTNAVPSQKGSFHSDGDSSEPLYPQHPMLPPPTNCCMSGCQNCVWLQYAEEILRHYSDGGAKALAAVDENIQDENIKAFIKMEIRFRMKEKN</sequence>
<dbReference type="InterPro" id="IPR039251">
    <property type="entry name" value="OXLD1"/>
</dbReference>
<feature type="domain" description="Oxidoreductase-like" evidence="3">
    <location>
        <begin position="103"/>
        <end position="132"/>
    </location>
</feature>
<dbReference type="PANTHER" id="PTHR21193">
    <property type="entry name" value="OXIDOREDUCTASE-LIKE DOMAIN-CONTAINING PROTEIN 1"/>
    <property type="match status" value="1"/>
</dbReference>
<dbReference type="PANTHER" id="PTHR21193:SF3">
    <property type="entry name" value="OXIDOREDUCTASE-LIKE DOMAIN-CONTAINING PROTEIN 1"/>
    <property type="match status" value="1"/>
</dbReference>
<keyword evidence="5" id="KW-1185">Reference proteome</keyword>
<dbReference type="Proteomes" id="UP000314987">
    <property type="component" value="Unassembled WGS sequence"/>
</dbReference>
<dbReference type="GO" id="GO:0005739">
    <property type="term" value="C:mitochondrion"/>
    <property type="evidence" value="ECO:0007669"/>
    <property type="project" value="TreeGrafter"/>
</dbReference>
<proteinExistence type="predicted"/>
<feature type="region of interest" description="Disordered" evidence="1">
    <location>
        <begin position="59"/>
        <end position="104"/>
    </location>
</feature>
<feature type="signal peptide" evidence="2">
    <location>
        <begin position="1"/>
        <end position="17"/>
    </location>
</feature>
<dbReference type="OMA" id="IKMEIRF"/>
<evidence type="ECO:0000313" key="4">
    <source>
        <dbReference type="Ensembl" id="ENSVURP00010011610.1"/>
    </source>
</evidence>
<reference evidence="5" key="1">
    <citation type="submission" date="2018-12" db="EMBL/GenBank/DDBJ databases">
        <authorList>
            <person name="Yazar S."/>
        </authorList>
    </citation>
    <scope>NUCLEOTIDE SEQUENCE [LARGE SCALE GENOMIC DNA]</scope>
</reference>
<evidence type="ECO:0000256" key="2">
    <source>
        <dbReference type="SAM" id="SignalP"/>
    </source>
</evidence>
<dbReference type="AlphaFoldDB" id="A0A4X2KQG8"/>
<reference evidence="4" key="3">
    <citation type="submission" date="2025-09" db="UniProtKB">
        <authorList>
            <consortium name="Ensembl"/>
        </authorList>
    </citation>
    <scope>IDENTIFICATION</scope>
</reference>
<dbReference type="Pfam" id="PF09791">
    <property type="entry name" value="Oxidored-like"/>
    <property type="match status" value="1"/>
</dbReference>